<keyword evidence="4 6" id="KW-0479">Metal-binding</keyword>
<dbReference type="AlphaFoldDB" id="A0AAD9P2G0"/>
<dbReference type="InterPro" id="IPR014610">
    <property type="entry name" value="Haemoglobin_extracell"/>
</dbReference>
<dbReference type="InterPro" id="IPR044399">
    <property type="entry name" value="Mb-like_M"/>
</dbReference>
<dbReference type="GO" id="GO:0020037">
    <property type="term" value="F:heme binding"/>
    <property type="evidence" value="ECO:0007669"/>
    <property type="project" value="UniProtKB-UniRule"/>
</dbReference>
<feature type="binding site" description="proximal binding residue" evidence="7">
    <location>
        <position position="118"/>
    </location>
    <ligand>
        <name>heme b</name>
        <dbReference type="ChEBI" id="CHEBI:60344"/>
    </ligand>
    <ligandPart>
        <name>Fe</name>
        <dbReference type="ChEBI" id="CHEBI:18248"/>
    </ligandPart>
</feature>
<evidence type="ECO:0000256" key="1">
    <source>
        <dbReference type="ARBA" id="ARBA00022448"/>
    </source>
</evidence>
<keyword evidence="2 6" id="KW-0349">Heme</keyword>
<proteinExistence type="inferred from homology"/>
<feature type="signal peptide" evidence="10">
    <location>
        <begin position="1"/>
        <end position="19"/>
    </location>
</feature>
<keyword evidence="3 6" id="KW-0561">Oxygen transport</keyword>
<keyword evidence="8" id="KW-1015">Disulfide bond</keyword>
<dbReference type="GO" id="GO:0005506">
    <property type="term" value="F:iron ion binding"/>
    <property type="evidence" value="ECO:0007669"/>
    <property type="project" value="UniProtKB-UniRule"/>
</dbReference>
<protein>
    <recommendedName>
        <fullName evidence="6">Extracellular globin</fullName>
    </recommendedName>
</protein>
<evidence type="ECO:0000259" key="11">
    <source>
        <dbReference type="PROSITE" id="PS01033"/>
    </source>
</evidence>
<dbReference type="PROSITE" id="PS01033">
    <property type="entry name" value="GLOBIN"/>
    <property type="match status" value="1"/>
</dbReference>
<reference evidence="12" key="1">
    <citation type="journal article" date="2023" name="Mol. Biol. Evol.">
        <title>Third-Generation Sequencing Reveals the Adaptive Role of the Epigenome in Three Deep-Sea Polychaetes.</title>
        <authorList>
            <person name="Perez M."/>
            <person name="Aroh O."/>
            <person name="Sun Y."/>
            <person name="Lan Y."/>
            <person name="Juniper S.K."/>
            <person name="Young C.R."/>
            <person name="Angers B."/>
            <person name="Qian P.Y."/>
        </authorList>
    </citation>
    <scope>NUCLEOTIDE SEQUENCE</scope>
    <source>
        <strain evidence="12">R07B-5</strain>
    </source>
</reference>
<dbReference type="SUPFAM" id="SSF46458">
    <property type="entry name" value="Globin-like"/>
    <property type="match status" value="1"/>
</dbReference>
<comment type="caution">
    <text evidence="12">The sequence shown here is derived from an EMBL/GenBank/DDBJ whole genome shotgun (WGS) entry which is preliminary data.</text>
</comment>
<feature type="domain" description="Globin" evidence="11">
    <location>
        <begin position="20"/>
        <end position="168"/>
    </location>
</feature>
<accession>A0AAD9P2G0</accession>
<dbReference type="InterPro" id="IPR009050">
    <property type="entry name" value="Globin-like_sf"/>
</dbReference>
<evidence type="ECO:0000256" key="10">
    <source>
        <dbReference type="SAM" id="SignalP"/>
    </source>
</evidence>
<sequence length="168" mass="18282">MRCLTTFLLVICGVVGTKAWCSREDAEIVMAHWLQATGAAIGGDQMAVIQPTTAFFVRLMDLYPATKALLGSVNVDNVNSPEFQAHSLRVANALDICVNSLSDPPLLEKITSHLASQHSARLGITAAHFDLFSQQIKGDMVYLVDNFHADAWDNCFTPIMKAIAAHLP</sequence>
<evidence type="ECO:0000256" key="4">
    <source>
        <dbReference type="ARBA" id="ARBA00022723"/>
    </source>
</evidence>
<keyword evidence="13" id="KW-1185">Reference proteome</keyword>
<dbReference type="Proteomes" id="UP001209878">
    <property type="component" value="Unassembled WGS sequence"/>
</dbReference>
<dbReference type="InterPro" id="IPR012292">
    <property type="entry name" value="Globin/Proto"/>
</dbReference>
<dbReference type="PIRSF" id="PIRSF036517">
    <property type="entry name" value="Ext_hemo"/>
    <property type="match status" value="1"/>
</dbReference>
<dbReference type="GO" id="GO:0019825">
    <property type="term" value="F:oxygen binding"/>
    <property type="evidence" value="ECO:0007669"/>
    <property type="project" value="UniProtKB-UniRule"/>
</dbReference>
<evidence type="ECO:0000256" key="6">
    <source>
        <dbReference type="PIRNR" id="PIRNR036517"/>
    </source>
</evidence>
<dbReference type="GO" id="GO:0005344">
    <property type="term" value="F:oxygen carrier activity"/>
    <property type="evidence" value="ECO:0007669"/>
    <property type="project" value="UniProtKB-UniRule"/>
</dbReference>
<gene>
    <name evidence="12" type="ORF">NP493_183g01004</name>
</gene>
<evidence type="ECO:0000313" key="13">
    <source>
        <dbReference type="Proteomes" id="UP001209878"/>
    </source>
</evidence>
<keyword evidence="1 6" id="KW-0813">Transport</keyword>
<feature type="chain" id="PRO_5042174247" description="Extracellular globin" evidence="10">
    <location>
        <begin position="20"/>
        <end position="168"/>
    </location>
</feature>
<comment type="similarity">
    <text evidence="6 9">Belongs to the globin family.</text>
</comment>
<name>A0AAD9P2G0_RIDPI</name>
<dbReference type="Pfam" id="PF00042">
    <property type="entry name" value="Globin"/>
    <property type="match status" value="1"/>
</dbReference>
<evidence type="ECO:0000256" key="3">
    <source>
        <dbReference type="ARBA" id="ARBA00022621"/>
    </source>
</evidence>
<evidence type="ECO:0000256" key="2">
    <source>
        <dbReference type="ARBA" id="ARBA00022617"/>
    </source>
</evidence>
<evidence type="ECO:0000256" key="5">
    <source>
        <dbReference type="ARBA" id="ARBA00023004"/>
    </source>
</evidence>
<dbReference type="CDD" id="cd01040">
    <property type="entry name" value="Mb-like"/>
    <property type="match status" value="1"/>
</dbReference>
<keyword evidence="5 6" id="KW-0408">Iron</keyword>
<dbReference type="GO" id="GO:0005833">
    <property type="term" value="C:hemoglobin complex"/>
    <property type="evidence" value="ECO:0007669"/>
    <property type="project" value="UniProtKB-UniRule"/>
</dbReference>
<evidence type="ECO:0000313" key="12">
    <source>
        <dbReference type="EMBL" id="KAK2186959.1"/>
    </source>
</evidence>
<dbReference type="EMBL" id="JAODUO010000182">
    <property type="protein sequence ID" value="KAK2186959.1"/>
    <property type="molecule type" value="Genomic_DNA"/>
</dbReference>
<keyword evidence="10" id="KW-0732">Signal</keyword>
<dbReference type="Gene3D" id="1.10.490.10">
    <property type="entry name" value="Globins"/>
    <property type="match status" value="1"/>
</dbReference>
<feature type="disulfide bond" evidence="8">
    <location>
        <begin position="21"/>
        <end position="155"/>
    </location>
</feature>
<evidence type="ECO:0000256" key="8">
    <source>
        <dbReference type="PIRSR" id="PIRSR036517-2"/>
    </source>
</evidence>
<evidence type="ECO:0000256" key="7">
    <source>
        <dbReference type="PIRSR" id="PIRSR036517-1"/>
    </source>
</evidence>
<evidence type="ECO:0000256" key="9">
    <source>
        <dbReference type="RuleBase" id="RU000356"/>
    </source>
</evidence>
<organism evidence="12 13">
    <name type="scientific">Ridgeia piscesae</name>
    <name type="common">Tubeworm</name>
    <dbReference type="NCBI Taxonomy" id="27915"/>
    <lineage>
        <taxon>Eukaryota</taxon>
        <taxon>Metazoa</taxon>
        <taxon>Spiralia</taxon>
        <taxon>Lophotrochozoa</taxon>
        <taxon>Annelida</taxon>
        <taxon>Polychaeta</taxon>
        <taxon>Sedentaria</taxon>
        <taxon>Canalipalpata</taxon>
        <taxon>Sabellida</taxon>
        <taxon>Siboglinidae</taxon>
        <taxon>Ridgeia</taxon>
    </lineage>
</organism>
<dbReference type="GO" id="GO:0005576">
    <property type="term" value="C:extracellular region"/>
    <property type="evidence" value="ECO:0007669"/>
    <property type="project" value="UniProtKB-UniRule"/>
</dbReference>
<dbReference type="InterPro" id="IPR000971">
    <property type="entry name" value="Globin"/>
</dbReference>